<dbReference type="InterPro" id="IPR001128">
    <property type="entry name" value="Cyt_P450"/>
</dbReference>
<dbReference type="GO" id="GO:0016020">
    <property type="term" value="C:membrane"/>
    <property type="evidence" value="ECO:0007669"/>
    <property type="project" value="UniProtKB-SubCell"/>
</dbReference>
<sequence>MSPEQIKGVFTKIGDFQKPKPNPLVRLLAMGVVNYEGEKWAKYRNIINLAFHKEKLKIALPTILVHHDYELWGENAKEFNPERFSEGISKATKGQVSFFPFGGGPRICVGQNFALIETKMALSLILQNFSFETSSSYAHAPCSIITLQPQFGAHIILHKI</sequence>
<comment type="similarity">
    <text evidence="2 12">Belongs to the cytochrome P450 family.</text>
</comment>
<evidence type="ECO:0000256" key="4">
    <source>
        <dbReference type="ARBA" id="ARBA00022692"/>
    </source>
</evidence>
<evidence type="ECO:0000256" key="2">
    <source>
        <dbReference type="ARBA" id="ARBA00010617"/>
    </source>
</evidence>
<evidence type="ECO:0000256" key="10">
    <source>
        <dbReference type="ARBA" id="ARBA00023136"/>
    </source>
</evidence>
<dbReference type="PRINTS" id="PR00463">
    <property type="entry name" value="EP450I"/>
</dbReference>
<keyword evidence="4" id="KW-0812">Transmembrane</keyword>
<dbReference type="GO" id="GO:0020037">
    <property type="term" value="F:heme binding"/>
    <property type="evidence" value="ECO:0007669"/>
    <property type="project" value="InterPro"/>
</dbReference>
<keyword evidence="14" id="KW-1185">Reference proteome</keyword>
<evidence type="ECO:0000256" key="7">
    <source>
        <dbReference type="ARBA" id="ARBA00023002"/>
    </source>
</evidence>
<evidence type="ECO:0000256" key="11">
    <source>
        <dbReference type="PIRSR" id="PIRSR602401-1"/>
    </source>
</evidence>
<name>A0AAW0KIB7_QUESU</name>
<dbReference type="Pfam" id="PF00067">
    <property type="entry name" value="p450"/>
    <property type="match status" value="1"/>
</dbReference>
<keyword evidence="6" id="KW-1133">Transmembrane helix</keyword>
<dbReference type="InterPro" id="IPR017972">
    <property type="entry name" value="Cyt_P450_CS"/>
</dbReference>
<evidence type="ECO:0000313" key="14">
    <source>
        <dbReference type="Proteomes" id="UP000237347"/>
    </source>
</evidence>
<keyword evidence="9 12" id="KW-0503">Monooxygenase</keyword>
<dbReference type="GO" id="GO:0016705">
    <property type="term" value="F:oxidoreductase activity, acting on paired donors, with incorporation or reduction of molecular oxygen"/>
    <property type="evidence" value="ECO:0007669"/>
    <property type="project" value="InterPro"/>
</dbReference>
<evidence type="ECO:0000313" key="13">
    <source>
        <dbReference type="EMBL" id="KAK7838139.1"/>
    </source>
</evidence>
<evidence type="ECO:0000256" key="5">
    <source>
        <dbReference type="ARBA" id="ARBA00022723"/>
    </source>
</evidence>
<dbReference type="InterPro" id="IPR036396">
    <property type="entry name" value="Cyt_P450_sf"/>
</dbReference>
<comment type="caution">
    <text evidence="13">The sequence shown here is derived from an EMBL/GenBank/DDBJ whole genome shotgun (WGS) entry which is preliminary data.</text>
</comment>
<accession>A0AAW0KIB7</accession>
<dbReference type="Proteomes" id="UP000237347">
    <property type="component" value="Unassembled WGS sequence"/>
</dbReference>
<dbReference type="PROSITE" id="PS00086">
    <property type="entry name" value="CYTOCHROME_P450"/>
    <property type="match status" value="1"/>
</dbReference>
<dbReference type="SUPFAM" id="SSF48264">
    <property type="entry name" value="Cytochrome P450"/>
    <property type="match status" value="1"/>
</dbReference>
<dbReference type="InterPro" id="IPR050665">
    <property type="entry name" value="Cytochrome_P450_Monooxygen"/>
</dbReference>
<evidence type="ECO:0000256" key="6">
    <source>
        <dbReference type="ARBA" id="ARBA00022989"/>
    </source>
</evidence>
<keyword evidence="10" id="KW-0472">Membrane</keyword>
<evidence type="ECO:0000256" key="1">
    <source>
        <dbReference type="ARBA" id="ARBA00004167"/>
    </source>
</evidence>
<dbReference type="EMBL" id="PKMF04000312">
    <property type="protein sequence ID" value="KAK7838139.1"/>
    <property type="molecule type" value="Genomic_DNA"/>
</dbReference>
<dbReference type="GO" id="GO:0004497">
    <property type="term" value="F:monooxygenase activity"/>
    <property type="evidence" value="ECO:0007669"/>
    <property type="project" value="UniProtKB-KW"/>
</dbReference>
<organism evidence="13 14">
    <name type="scientific">Quercus suber</name>
    <name type="common">Cork oak</name>
    <dbReference type="NCBI Taxonomy" id="58331"/>
    <lineage>
        <taxon>Eukaryota</taxon>
        <taxon>Viridiplantae</taxon>
        <taxon>Streptophyta</taxon>
        <taxon>Embryophyta</taxon>
        <taxon>Tracheophyta</taxon>
        <taxon>Spermatophyta</taxon>
        <taxon>Magnoliopsida</taxon>
        <taxon>eudicotyledons</taxon>
        <taxon>Gunneridae</taxon>
        <taxon>Pentapetalae</taxon>
        <taxon>rosids</taxon>
        <taxon>fabids</taxon>
        <taxon>Fagales</taxon>
        <taxon>Fagaceae</taxon>
        <taxon>Quercus</taxon>
    </lineage>
</organism>
<evidence type="ECO:0000256" key="8">
    <source>
        <dbReference type="ARBA" id="ARBA00023004"/>
    </source>
</evidence>
<reference evidence="13 14" key="1">
    <citation type="journal article" date="2018" name="Sci. Data">
        <title>The draft genome sequence of cork oak.</title>
        <authorList>
            <person name="Ramos A.M."/>
            <person name="Usie A."/>
            <person name="Barbosa P."/>
            <person name="Barros P.M."/>
            <person name="Capote T."/>
            <person name="Chaves I."/>
            <person name="Simoes F."/>
            <person name="Abreu I."/>
            <person name="Carrasquinho I."/>
            <person name="Faro C."/>
            <person name="Guimaraes J.B."/>
            <person name="Mendonca D."/>
            <person name="Nobrega F."/>
            <person name="Rodrigues L."/>
            <person name="Saibo N.J.M."/>
            <person name="Varela M.C."/>
            <person name="Egas C."/>
            <person name="Matos J."/>
            <person name="Miguel C.M."/>
            <person name="Oliveira M.M."/>
            <person name="Ricardo C.P."/>
            <person name="Goncalves S."/>
        </authorList>
    </citation>
    <scope>NUCLEOTIDE SEQUENCE [LARGE SCALE GENOMIC DNA]</scope>
    <source>
        <strain evidence="14">cv. HL8</strain>
    </source>
</reference>
<feature type="binding site" description="axial binding residue" evidence="11">
    <location>
        <position position="108"/>
    </location>
    <ligand>
        <name>heme</name>
        <dbReference type="ChEBI" id="CHEBI:30413"/>
    </ligand>
    <ligandPart>
        <name>Fe</name>
        <dbReference type="ChEBI" id="CHEBI:18248"/>
    </ligandPart>
</feature>
<dbReference type="AlphaFoldDB" id="A0AAW0KIB7"/>
<keyword evidence="5 11" id="KW-0479">Metal-binding</keyword>
<dbReference type="PANTHER" id="PTHR24282:SF255">
    <property type="entry name" value="CYTOCHROME P450 72A11-RELATED"/>
    <property type="match status" value="1"/>
</dbReference>
<evidence type="ECO:0000256" key="9">
    <source>
        <dbReference type="ARBA" id="ARBA00023033"/>
    </source>
</evidence>
<keyword evidence="7 12" id="KW-0560">Oxidoreductase</keyword>
<keyword evidence="3 11" id="KW-0349">Heme</keyword>
<dbReference type="GO" id="GO:0005506">
    <property type="term" value="F:iron ion binding"/>
    <property type="evidence" value="ECO:0007669"/>
    <property type="project" value="InterPro"/>
</dbReference>
<evidence type="ECO:0000256" key="3">
    <source>
        <dbReference type="ARBA" id="ARBA00022617"/>
    </source>
</evidence>
<evidence type="ECO:0000256" key="12">
    <source>
        <dbReference type="RuleBase" id="RU000461"/>
    </source>
</evidence>
<comment type="cofactor">
    <cofactor evidence="11">
        <name>heme</name>
        <dbReference type="ChEBI" id="CHEBI:30413"/>
    </cofactor>
</comment>
<gene>
    <name evidence="13" type="primary">CYP72A14_0</name>
    <name evidence="13" type="ORF">CFP56_020191</name>
</gene>
<dbReference type="PANTHER" id="PTHR24282">
    <property type="entry name" value="CYTOCHROME P450 FAMILY MEMBER"/>
    <property type="match status" value="1"/>
</dbReference>
<proteinExistence type="inferred from homology"/>
<comment type="subcellular location">
    <subcellularLocation>
        <location evidence="1">Membrane</location>
        <topology evidence="1">Single-pass membrane protein</topology>
    </subcellularLocation>
</comment>
<protein>
    <submittedName>
        <fullName evidence="13">Cytochrome p450 72a14</fullName>
    </submittedName>
</protein>
<dbReference type="Gene3D" id="1.10.630.10">
    <property type="entry name" value="Cytochrome P450"/>
    <property type="match status" value="1"/>
</dbReference>
<dbReference type="InterPro" id="IPR002401">
    <property type="entry name" value="Cyt_P450_E_grp-I"/>
</dbReference>
<keyword evidence="8 11" id="KW-0408">Iron</keyword>